<dbReference type="PANTHER" id="PTHR11239:SF12">
    <property type="entry name" value="DNA-DIRECTED RNA POLYMERASE III SUBUNIT RPC10"/>
    <property type="match status" value="1"/>
</dbReference>
<comment type="similarity">
    <text evidence="1">Belongs to the archaeal RpoM/eukaryotic RPA12/RPB9/RPC11 RNA polymerase family.</text>
</comment>
<evidence type="ECO:0000256" key="3">
    <source>
        <dbReference type="ARBA" id="ARBA00022771"/>
    </source>
</evidence>
<dbReference type="AlphaFoldDB" id="A0A0F9CKM1"/>
<protein>
    <recommendedName>
        <fullName evidence="6">TFIIS-type domain-containing protein</fullName>
    </recommendedName>
</protein>
<gene>
    <name evidence="7" type="ORF">LCGC14_2598200</name>
</gene>
<dbReference type="InterPro" id="IPR001529">
    <property type="entry name" value="Zn_ribbon_RPB9"/>
</dbReference>
<accession>A0A0F9CKM1</accession>
<dbReference type="InterPro" id="IPR012164">
    <property type="entry name" value="Rpa12/Rpb9/Rpc10/TFS"/>
</dbReference>
<dbReference type="GO" id="GO:0006351">
    <property type="term" value="P:DNA-templated transcription"/>
    <property type="evidence" value="ECO:0007669"/>
    <property type="project" value="InterPro"/>
</dbReference>
<dbReference type="SUPFAM" id="SSF57783">
    <property type="entry name" value="Zinc beta-ribbon"/>
    <property type="match status" value="1"/>
</dbReference>
<keyword evidence="4" id="KW-0862">Zinc</keyword>
<dbReference type="PIRSF" id="PIRSF005586">
    <property type="entry name" value="RNApol_RpoM"/>
    <property type="match status" value="1"/>
</dbReference>
<comment type="caution">
    <text evidence="7">The sequence shown here is derived from an EMBL/GenBank/DDBJ whole genome shotgun (WGS) entry which is preliminary data.</text>
</comment>
<proteinExistence type="inferred from homology"/>
<feature type="domain" description="TFIIS-type" evidence="6">
    <location>
        <begin position="75"/>
        <end position="103"/>
    </location>
</feature>
<dbReference type="GO" id="GO:0008270">
    <property type="term" value="F:zinc ion binding"/>
    <property type="evidence" value="ECO:0007669"/>
    <property type="project" value="UniProtKB-KW"/>
</dbReference>
<evidence type="ECO:0000259" key="6">
    <source>
        <dbReference type="PROSITE" id="PS51133"/>
    </source>
</evidence>
<evidence type="ECO:0000256" key="5">
    <source>
        <dbReference type="ARBA" id="ARBA00023163"/>
    </source>
</evidence>
<dbReference type="EMBL" id="LAZR01043796">
    <property type="protein sequence ID" value="KKL06221.1"/>
    <property type="molecule type" value="Genomic_DNA"/>
</dbReference>
<dbReference type="InterPro" id="IPR019761">
    <property type="entry name" value="DNA-dir_RNA_pol-M_15_CS"/>
</dbReference>
<organism evidence="7">
    <name type="scientific">marine sediment metagenome</name>
    <dbReference type="NCBI Taxonomy" id="412755"/>
    <lineage>
        <taxon>unclassified sequences</taxon>
        <taxon>metagenomes</taxon>
        <taxon>ecological metagenomes</taxon>
    </lineage>
</organism>
<dbReference type="Pfam" id="PF01096">
    <property type="entry name" value="Zn_ribbon_TFIIS"/>
    <property type="match status" value="1"/>
</dbReference>
<keyword evidence="2" id="KW-0479">Metal-binding</keyword>
<evidence type="ECO:0000256" key="4">
    <source>
        <dbReference type="ARBA" id="ARBA00022833"/>
    </source>
</evidence>
<name>A0A0F9CKM1_9ZZZZ</name>
<evidence type="ECO:0000256" key="2">
    <source>
        <dbReference type="ARBA" id="ARBA00022723"/>
    </source>
</evidence>
<sequence>MEFCDECGSMMLPSKNPLNGKKVFKCKCGAIKFFSNDKSEAYKLTTKIKHSIRNEVTNLTEVMNWKDKYLRSSIKDFKCPRCDYDKAHLETRQTRSADEGMTT</sequence>
<dbReference type="SMART" id="SM00661">
    <property type="entry name" value="RPOL9"/>
    <property type="match status" value="1"/>
</dbReference>
<dbReference type="PROSITE" id="PS01030">
    <property type="entry name" value="RNA_POL_M_15KD"/>
    <property type="match status" value="1"/>
</dbReference>
<dbReference type="GO" id="GO:0003899">
    <property type="term" value="F:DNA-directed RNA polymerase activity"/>
    <property type="evidence" value="ECO:0007669"/>
    <property type="project" value="InterPro"/>
</dbReference>
<keyword evidence="3" id="KW-0863">Zinc-finger</keyword>
<evidence type="ECO:0000313" key="7">
    <source>
        <dbReference type="EMBL" id="KKL06221.1"/>
    </source>
</evidence>
<evidence type="ECO:0000256" key="1">
    <source>
        <dbReference type="ARBA" id="ARBA00008925"/>
    </source>
</evidence>
<dbReference type="PANTHER" id="PTHR11239">
    <property type="entry name" value="DNA-DIRECTED RNA POLYMERASE"/>
    <property type="match status" value="1"/>
</dbReference>
<dbReference type="Gene3D" id="2.20.25.10">
    <property type="match status" value="1"/>
</dbReference>
<dbReference type="InterPro" id="IPR001222">
    <property type="entry name" value="Znf_TFIIS"/>
</dbReference>
<reference evidence="7" key="1">
    <citation type="journal article" date="2015" name="Nature">
        <title>Complex archaea that bridge the gap between prokaryotes and eukaryotes.</title>
        <authorList>
            <person name="Spang A."/>
            <person name="Saw J.H."/>
            <person name="Jorgensen S.L."/>
            <person name="Zaremba-Niedzwiedzka K."/>
            <person name="Martijn J."/>
            <person name="Lind A.E."/>
            <person name="van Eijk R."/>
            <person name="Schleper C."/>
            <person name="Guy L."/>
            <person name="Ettema T.J."/>
        </authorList>
    </citation>
    <scope>NUCLEOTIDE SEQUENCE</scope>
</reference>
<dbReference type="GO" id="GO:0003676">
    <property type="term" value="F:nucleic acid binding"/>
    <property type="evidence" value="ECO:0007669"/>
    <property type="project" value="InterPro"/>
</dbReference>
<keyword evidence="5" id="KW-0804">Transcription</keyword>
<dbReference type="PROSITE" id="PS51133">
    <property type="entry name" value="ZF_TFIIS_2"/>
    <property type="match status" value="1"/>
</dbReference>